<keyword evidence="2" id="KW-1185">Reference proteome</keyword>
<protein>
    <submittedName>
        <fullName evidence="1">Uncharacterized protein</fullName>
    </submittedName>
</protein>
<organism evidence="1 2">
    <name type="scientific">Kribbella pratensis</name>
    <dbReference type="NCBI Taxonomy" id="2512112"/>
    <lineage>
        <taxon>Bacteria</taxon>
        <taxon>Bacillati</taxon>
        <taxon>Actinomycetota</taxon>
        <taxon>Actinomycetes</taxon>
        <taxon>Propionibacteriales</taxon>
        <taxon>Kribbellaceae</taxon>
        <taxon>Kribbella</taxon>
    </lineage>
</organism>
<dbReference type="EMBL" id="SODU01000003">
    <property type="protein sequence ID" value="TDW87275.1"/>
    <property type="molecule type" value="Genomic_DNA"/>
</dbReference>
<evidence type="ECO:0000313" key="1">
    <source>
        <dbReference type="EMBL" id="TDW87275.1"/>
    </source>
</evidence>
<proteinExistence type="predicted"/>
<name>A0ABY2F9K9_9ACTN</name>
<dbReference type="RefSeq" id="WP_134131203.1">
    <property type="nucleotide sequence ID" value="NZ_SODU01000003.1"/>
</dbReference>
<reference evidence="1 2" key="1">
    <citation type="submission" date="2019-03" db="EMBL/GenBank/DDBJ databases">
        <title>Genomic Encyclopedia of Type Strains, Phase III (KMG-III): the genomes of soil and plant-associated and newly described type strains.</title>
        <authorList>
            <person name="Whitman W."/>
        </authorList>
    </citation>
    <scope>NUCLEOTIDE SEQUENCE [LARGE SCALE GENOMIC DNA]</scope>
    <source>
        <strain evidence="1 2">VKMAc-2574</strain>
    </source>
</reference>
<sequence>MAEIRDANEVYDEQVGGFATAVQAALDTVTAQQTQAAAFIGTHAEGDVHRPGPADAPSQ</sequence>
<comment type="caution">
    <text evidence="1">The sequence shown here is derived from an EMBL/GenBank/DDBJ whole genome shotgun (WGS) entry which is preliminary data.</text>
</comment>
<accession>A0ABY2F9K9</accession>
<gene>
    <name evidence="1" type="ORF">EV137_5348</name>
</gene>
<evidence type="ECO:0000313" key="2">
    <source>
        <dbReference type="Proteomes" id="UP000295060"/>
    </source>
</evidence>
<dbReference type="Proteomes" id="UP000295060">
    <property type="component" value="Unassembled WGS sequence"/>
</dbReference>